<proteinExistence type="predicted"/>
<dbReference type="InParanoid" id="D7EHR9"/>
<dbReference type="AlphaFoldDB" id="D7EHR9"/>
<sequence>MYTLLTLIESCMNSRPITPLSNDPNDLEPLTPGHFLIGAPLTAPLETHMLSLPDNRLSRWQLFQVRNKWKTASTISLQPGTLVILREDNLPPLYWQLGRRRHHQGRISEDREWNHKKRRLKRLRFSENTSESNLKNS</sequence>
<organism evidence="2 3">
    <name type="scientific">Tribolium castaneum</name>
    <name type="common">Red flour beetle</name>
    <dbReference type="NCBI Taxonomy" id="7070"/>
    <lineage>
        <taxon>Eukaryota</taxon>
        <taxon>Metazoa</taxon>
        <taxon>Ecdysozoa</taxon>
        <taxon>Arthropoda</taxon>
        <taxon>Hexapoda</taxon>
        <taxon>Insecta</taxon>
        <taxon>Pterygota</taxon>
        <taxon>Neoptera</taxon>
        <taxon>Endopterygota</taxon>
        <taxon>Coleoptera</taxon>
        <taxon>Polyphaga</taxon>
        <taxon>Cucujiformia</taxon>
        <taxon>Tenebrionidae</taxon>
        <taxon>Tenebrionidae incertae sedis</taxon>
        <taxon>Tribolium</taxon>
    </lineage>
</organism>
<evidence type="ECO:0000313" key="3">
    <source>
        <dbReference type="Proteomes" id="UP000007266"/>
    </source>
</evidence>
<evidence type="ECO:0000313" key="2">
    <source>
        <dbReference type="EMBL" id="EFA12129.2"/>
    </source>
</evidence>
<dbReference type="EMBL" id="KQ973114">
    <property type="protein sequence ID" value="EFA12129.2"/>
    <property type="molecule type" value="Genomic_DNA"/>
</dbReference>
<reference evidence="2 3" key="1">
    <citation type="journal article" date="2008" name="Nature">
        <title>The genome of the model beetle and pest Tribolium castaneum.</title>
        <authorList>
            <consortium name="Tribolium Genome Sequencing Consortium"/>
            <person name="Richards S."/>
            <person name="Gibbs R.A."/>
            <person name="Weinstock G.M."/>
            <person name="Brown S.J."/>
            <person name="Denell R."/>
            <person name="Beeman R.W."/>
            <person name="Gibbs R."/>
            <person name="Beeman R.W."/>
            <person name="Brown S.J."/>
            <person name="Bucher G."/>
            <person name="Friedrich M."/>
            <person name="Grimmelikhuijzen C.J."/>
            <person name="Klingler M."/>
            <person name="Lorenzen M."/>
            <person name="Richards S."/>
            <person name="Roth S."/>
            <person name="Schroder R."/>
            <person name="Tautz D."/>
            <person name="Zdobnov E.M."/>
            <person name="Muzny D."/>
            <person name="Gibbs R.A."/>
            <person name="Weinstock G.M."/>
            <person name="Attaway T."/>
            <person name="Bell S."/>
            <person name="Buhay C.J."/>
            <person name="Chandrabose M.N."/>
            <person name="Chavez D."/>
            <person name="Clerk-Blankenburg K.P."/>
            <person name="Cree A."/>
            <person name="Dao M."/>
            <person name="Davis C."/>
            <person name="Chacko J."/>
            <person name="Dinh H."/>
            <person name="Dugan-Rocha S."/>
            <person name="Fowler G."/>
            <person name="Garner T.T."/>
            <person name="Garnes J."/>
            <person name="Gnirke A."/>
            <person name="Hawes A."/>
            <person name="Hernandez J."/>
            <person name="Hines S."/>
            <person name="Holder M."/>
            <person name="Hume J."/>
            <person name="Jhangiani S.N."/>
            <person name="Joshi V."/>
            <person name="Khan Z.M."/>
            <person name="Jackson L."/>
            <person name="Kovar C."/>
            <person name="Kowis A."/>
            <person name="Lee S."/>
            <person name="Lewis L.R."/>
            <person name="Margolis J."/>
            <person name="Morgan M."/>
            <person name="Nazareth L.V."/>
            <person name="Nguyen N."/>
            <person name="Okwuonu G."/>
            <person name="Parker D."/>
            <person name="Richards S."/>
            <person name="Ruiz S.J."/>
            <person name="Santibanez J."/>
            <person name="Savard J."/>
            <person name="Scherer S.E."/>
            <person name="Schneider B."/>
            <person name="Sodergren E."/>
            <person name="Tautz D."/>
            <person name="Vattahil S."/>
            <person name="Villasana D."/>
            <person name="White C.S."/>
            <person name="Wright R."/>
            <person name="Park Y."/>
            <person name="Beeman R.W."/>
            <person name="Lord J."/>
            <person name="Oppert B."/>
            <person name="Lorenzen M."/>
            <person name="Brown S."/>
            <person name="Wang L."/>
            <person name="Savard J."/>
            <person name="Tautz D."/>
            <person name="Richards S."/>
            <person name="Weinstock G."/>
            <person name="Gibbs R.A."/>
            <person name="Liu Y."/>
            <person name="Worley K."/>
            <person name="Weinstock G."/>
            <person name="Elsik C.G."/>
            <person name="Reese J.T."/>
            <person name="Elhaik E."/>
            <person name="Landan G."/>
            <person name="Graur D."/>
            <person name="Arensburger P."/>
            <person name="Atkinson P."/>
            <person name="Beeman R.W."/>
            <person name="Beidler J."/>
            <person name="Brown S.J."/>
            <person name="Demuth J.P."/>
            <person name="Drury D.W."/>
            <person name="Du Y.Z."/>
            <person name="Fujiwara H."/>
            <person name="Lorenzen M."/>
            <person name="Maselli V."/>
            <person name="Osanai M."/>
            <person name="Park Y."/>
            <person name="Robertson H.M."/>
            <person name="Tu Z."/>
            <person name="Wang J.J."/>
            <person name="Wang S."/>
            <person name="Richards S."/>
            <person name="Song H."/>
            <person name="Zhang L."/>
            <person name="Sodergren E."/>
            <person name="Werner D."/>
            <person name="Stanke M."/>
            <person name="Morgenstern B."/>
            <person name="Solovyev V."/>
            <person name="Kosarev P."/>
            <person name="Brown G."/>
            <person name="Chen H.C."/>
            <person name="Ermolaeva O."/>
            <person name="Hlavina W."/>
            <person name="Kapustin Y."/>
            <person name="Kiryutin B."/>
            <person name="Kitts P."/>
            <person name="Maglott D."/>
            <person name="Pruitt K."/>
            <person name="Sapojnikov V."/>
            <person name="Souvorov A."/>
            <person name="Mackey A.J."/>
            <person name="Waterhouse R.M."/>
            <person name="Wyder S."/>
            <person name="Zdobnov E.M."/>
            <person name="Zdobnov E.M."/>
            <person name="Wyder S."/>
            <person name="Kriventseva E.V."/>
            <person name="Kadowaki T."/>
            <person name="Bork P."/>
            <person name="Aranda M."/>
            <person name="Bao R."/>
            <person name="Beermann A."/>
            <person name="Berns N."/>
            <person name="Bolognesi R."/>
            <person name="Bonneton F."/>
            <person name="Bopp D."/>
            <person name="Brown S.J."/>
            <person name="Bucher G."/>
            <person name="Butts T."/>
            <person name="Chaumot A."/>
            <person name="Denell R.E."/>
            <person name="Ferrier D.E."/>
            <person name="Friedrich M."/>
            <person name="Gordon C.M."/>
            <person name="Jindra M."/>
            <person name="Klingler M."/>
            <person name="Lan Q."/>
            <person name="Lattorff H.M."/>
            <person name="Laudet V."/>
            <person name="von Levetsow C."/>
            <person name="Liu Z."/>
            <person name="Lutz R."/>
            <person name="Lynch J.A."/>
            <person name="da Fonseca R.N."/>
            <person name="Posnien N."/>
            <person name="Reuter R."/>
            <person name="Roth S."/>
            <person name="Savard J."/>
            <person name="Schinko J.B."/>
            <person name="Schmitt C."/>
            <person name="Schoppmeier M."/>
            <person name="Schroder R."/>
            <person name="Shippy T.D."/>
            <person name="Simonnet F."/>
            <person name="Marques-Souza H."/>
            <person name="Tautz D."/>
            <person name="Tomoyasu Y."/>
            <person name="Trauner J."/>
            <person name="Van der Zee M."/>
            <person name="Vervoort M."/>
            <person name="Wittkopp N."/>
            <person name="Wimmer E.A."/>
            <person name="Yang X."/>
            <person name="Jones A.K."/>
            <person name="Sattelle D.B."/>
            <person name="Ebert P.R."/>
            <person name="Nelson D."/>
            <person name="Scott J.G."/>
            <person name="Beeman R.W."/>
            <person name="Muthukrishnan S."/>
            <person name="Kramer K.J."/>
            <person name="Arakane Y."/>
            <person name="Beeman R.W."/>
            <person name="Zhu Q."/>
            <person name="Hogenkamp D."/>
            <person name="Dixit R."/>
            <person name="Oppert B."/>
            <person name="Jiang H."/>
            <person name="Zou Z."/>
            <person name="Marshall J."/>
            <person name="Elpidina E."/>
            <person name="Vinokurov K."/>
            <person name="Oppert C."/>
            <person name="Zou Z."/>
            <person name="Evans J."/>
            <person name="Lu Z."/>
            <person name="Zhao P."/>
            <person name="Sumathipala N."/>
            <person name="Altincicek B."/>
            <person name="Vilcinskas A."/>
            <person name="Williams M."/>
            <person name="Hultmark D."/>
            <person name="Hetru C."/>
            <person name="Jiang H."/>
            <person name="Grimmelikhuijzen C.J."/>
            <person name="Hauser F."/>
            <person name="Cazzamali G."/>
            <person name="Williamson M."/>
            <person name="Park Y."/>
            <person name="Li B."/>
            <person name="Tanaka Y."/>
            <person name="Predel R."/>
            <person name="Neupert S."/>
            <person name="Schachtner J."/>
            <person name="Verleyen P."/>
            <person name="Raible F."/>
            <person name="Bork P."/>
            <person name="Friedrich M."/>
            <person name="Walden K.K."/>
            <person name="Robertson H.M."/>
            <person name="Angeli S."/>
            <person name="Foret S."/>
            <person name="Bucher G."/>
            <person name="Schuetz S."/>
            <person name="Maleszka R."/>
            <person name="Wimmer E.A."/>
            <person name="Beeman R.W."/>
            <person name="Lorenzen M."/>
            <person name="Tomoyasu Y."/>
            <person name="Miller S.C."/>
            <person name="Grossmann D."/>
            <person name="Bucher G."/>
        </authorList>
    </citation>
    <scope>NUCLEOTIDE SEQUENCE [LARGE SCALE GENOMIC DNA]</scope>
    <source>
        <strain evidence="2 3">Georgia GA2</strain>
    </source>
</reference>
<evidence type="ECO:0000259" key="1">
    <source>
        <dbReference type="Pfam" id="PF18701"/>
    </source>
</evidence>
<feature type="domain" description="DUF5641" evidence="1">
    <location>
        <begin position="62"/>
        <end position="99"/>
    </location>
</feature>
<name>D7EHR9_TRICA</name>
<accession>D7EHR9</accession>
<gene>
    <name evidence="2" type="primary">AUGUSTUS-3.0.2_02275</name>
    <name evidence="2" type="ORF">TcasGA2_TC002275</name>
</gene>
<reference evidence="2 3" key="2">
    <citation type="journal article" date="2010" name="Nucleic Acids Res.">
        <title>BeetleBase in 2010: revisions to provide comprehensive genomic information for Tribolium castaneum.</title>
        <authorList>
            <person name="Kim H.S."/>
            <person name="Murphy T."/>
            <person name="Xia J."/>
            <person name="Caragea D."/>
            <person name="Park Y."/>
            <person name="Beeman R.W."/>
            <person name="Lorenzen M.D."/>
            <person name="Butcher S."/>
            <person name="Manak J.R."/>
            <person name="Brown S.J."/>
        </authorList>
    </citation>
    <scope>NUCLEOTIDE SEQUENCE [LARGE SCALE GENOMIC DNA]</scope>
    <source>
        <strain evidence="2 3">Georgia GA2</strain>
    </source>
</reference>
<protein>
    <recommendedName>
        <fullName evidence="1">DUF5641 domain-containing protein</fullName>
    </recommendedName>
</protein>
<dbReference type="Proteomes" id="UP000007266">
    <property type="component" value="Unassembled WGS sequence"/>
</dbReference>
<dbReference type="Pfam" id="PF18701">
    <property type="entry name" value="DUF5641"/>
    <property type="match status" value="1"/>
</dbReference>
<dbReference type="HOGENOM" id="CLU_1847685_0_0_1"/>
<dbReference type="InterPro" id="IPR040676">
    <property type="entry name" value="DUF5641"/>
</dbReference>
<keyword evidence="3" id="KW-1185">Reference proteome</keyword>